<dbReference type="InterPro" id="IPR011009">
    <property type="entry name" value="Kinase-like_dom_sf"/>
</dbReference>
<gene>
    <name evidence="4" type="ORF">PGT21_024669</name>
</gene>
<comment type="similarity">
    <text evidence="1">Belongs to the protein kinase superfamily. ADCK protein kinase family.</text>
</comment>
<dbReference type="InterPro" id="IPR004147">
    <property type="entry name" value="ABC1_dom"/>
</dbReference>
<dbReference type="PANTHER" id="PTHR43173">
    <property type="entry name" value="ABC1 FAMILY PROTEIN"/>
    <property type="match status" value="1"/>
</dbReference>
<dbReference type="SUPFAM" id="SSF56112">
    <property type="entry name" value="Protein kinase-like (PK-like)"/>
    <property type="match status" value="1"/>
</dbReference>
<dbReference type="GO" id="GO:0005524">
    <property type="term" value="F:ATP binding"/>
    <property type="evidence" value="ECO:0007669"/>
    <property type="project" value="InterPro"/>
</dbReference>
<dbReference type="GO" id="GO:0004672">
    <property type="term" value="F:protein kinase activity"/>
    <property type="evidence" value="ECO:0007669"/>
    <property type="project" value="InterPro"/>
</dbReference>
<evidence type="ECO:0000259" key="3">
    <source>
        <dbReference type="SMART" id="SM00220"/>
    </source>
</evidence>
<accession>A0A5B0MBW0</accession>
<feature type="domain" description="Protein kinase" evidence="3">
    <location>
        <begin position="186"/>
        <end position="497"/>
    </location>
</feature>
<evidence type="ECO:0000256" key="1">
    <source>
        <dbReference type="ARBA" id="ARBA00009670"/>
    </source>
</evidence>
<evidence type="ECO:0000256" key="2">
    <source>
        <dbReference type="SAM" id="MobiDB-lite"/>
    </source>
</evidence>
<evidence type="ECO:0000313" key="5">
    <source>
        <dbReference type="Proteomes" id="UP000324748"/>
    </source>
</evidence>
<dbReference type="SMART" id="SM00220">
    <property type="entry name" value="S_TKc"/>
    <property type="match status" value="1"/>
</dbReference>
<organism evidence="4 5">
    <name type="scientific">Puccinia graminis f. sp. tritici</name>
    <dbReference type="NCBI Taxonomy" id="56615"/>
    <lineage>
        <taxon>Eukaryota</taxon>
        <taxon>Fungi</taxon>
        <taxon>Dikarya</taxon>
        <taxon>Basidiomycota</taxon>
        <taxon>Pucciniomycotina</taxon>
        <taxon>Pucciniomycetes</taxon>
        <taxon>Pucciniales</taxon>
        <taxon>Pucciniaceae</taxon>
        <taxon>Puccinia</taxon>
    </lineage>
</organism>
<sequence length="616" mass="69569">MHSTFRILHHHHPGIGNILTRTRTKTKTGFFYHRSLSGSQPTPHRTPPGRSSSVFLGTTATLVGLLGLGWAIDKYLYAEALGRTLRLAYNAGLIILDYKLNFNPDSSPDELHERVSQRISKTCLQNGGLYIKLGQSIAIQAAILPAPYKKAFEAMFDAAIPLPFEDVLRVWNQEFPAQPIDSIFDHFDPVPVACGSIAQVHQATLKNSGQLVAVKVQRPDIPIQMELDLFAYRSLLYVYQKVFELPVYFIAHYVSDQIRKETDFVCEAKNSERTATLIENDPSLKDQIYVPKVHWPLTTGRILTTEYVENGCKLTDEGGLRERRVAKKEAMDLAMRLFSQMVFSYGWLHCDLHPGNVLVFKRNDGKLNLALIDHGLYIALPDQFRRDYCELWRSLFVLDTESIERIARGWGIANSDLFASATLLRPFKVRKQPPQLGSDPQLSQGSSNSAYQSSLKIKETMKMILENEALIPRELIFIVRCMRMMQGNNQALGSPTNRINILAHGAAAGMTINRPKASSLLSEHVGLTKVVQGWLAGMLKVWRFRTMLVLVDIGFFFTQVRQWWLTKVRDGPSFFTSTGQATKSNKEGFEDLLQRQLENLAKEEFGVTLDDSAFMG</sequence>
<dbReference type="InterPro" id="IPR045307">
    <property type="entry name" value="ADCK1_dom"/>
</dbReference>
<dbReference type="Proteomes" id="UP000324748">
    <property type="component" value="Unassembled WGS sequence"/>
</dbReference>
<feature type="compositionally biased region" description="Polar residues" evidence="2">
    <location>
        <begin position="36"/>
        <end position="52"/>
    </location>
</feature>
<keyword evidence="5" id="KW-1185">Reference proteome</keyword>
<reference evidence="4 5" key="1">
    <citation type="submission" date="2019-05" db="EMBL/GenBank/DDBJ databases">
        <title>Emergence of the Ug99 lineage of the wheat stem rust pathogen through somatic hybridization.</title>
        <authorList>
            <person name="Li F."/>
            <person name="Upadhyaya N.M."/>
            <person name="Sperschneider J."/>
            <person name="Matny O."/>
            <person name="Nguyen-Phuc H."/>
            <person name="Mago R."/>
            <person name="Raley C."/>
            <person name="Miller M.E."/>
            <person name="Silverstein K.A.T."/>
            <person name="Henningsen E."/>
            <person name="Hirsch C.D."/>
            <person name="Visser B."/>
            <person name="Pretorius Z.A."/>
            <person name="Steffenson B.J."/>
            <person name="Schwessinger B."/>
            <person name="Dodds P.N."/>
            <person name="Figueroa M."/>
        </authorList>
    </citation>
    <scope>NUCLEOTIDE SEQUENCE [LARGE SCALE GENOMIC DNA]</scope>
    <source>
        <strain evidence="4">21-0</strain>
    </source>
</reference>
<dbReference type="InterPro" id="IPR000719">
    <property type="entry name" value="Prot_kinase_dom"/>
</dbReference>
<dbReference type="EMBL" id="VSWC01000158">
    <property type="protein sequence ID" value="KAA1073759.1"/>
    <property type="molecule type" value="Genomic_DNA"/>
</dbReference>
<dbReference type="OrthoDB" id="427480at2759"/>
<comment type="caution">
    <text evidence="4">The sequence shown here is derived from an EMBL/GenBank/DDBJ whole genome shotgun (WGS) entry which is preliminary data.</text>
</comment>
<evidence type="ECO:0000313" key="4">
    <source>
        <dbReference type="EMBL" id="KAA1073759.1"/>
    </source>
</evidence>
<proteinExistence type="inferred from homology"/>
<dbReference type="CDD" id="cd13969">
    <property type="entry name" value="ADCK1-like"/>
    <property type="match status" value="1"/>
</dbReference>
<dbReference type="Pfam" id="PF03109">
    <property type="entry name" value="ABC1"/>
    <property type="match status" value="1"/>
</dbReference>
<dbReference type="AlphaFoldDB" id="A0A5B0MBW0"/>
<dbReference type="PANTHER" id="PTHR43173:SF37">
    <property type="entry name" value="ABC1 FAMILY PROTEIN C10F6.14C"/>
    <property type="match status" value="1"/>
</dbReference>
<feature type="region of interest" description="Disordered" evidence="2">
    <location>
        <begin position="33"/>
        <end position="52"/>
    </location>
</feature>
<name>A0A5B0MBW0_PUCGR</name>
<dbReference type="InterPro" id="IPR051130">
    <property type="entry name" value="Mito_struct-func_regulator"/>
</dbReference>
<protein>
    <recommendedName>
        <fullName evidence="3">Protein kinase domain-containing protein</fullName>
    </recommendedName>
</protein>
<dbReference type="Gene3D" id="1.10.510.10">
    <property type="entry name" value="Transferase(Phosphotransferase) domain 1"/>
    <property type="match status" value="1"/>
</dbReference>